<dbReference type="PANTHER" id="PTHR48111">
    <property type="entry name" value="REGULATOR OF RPOS"/>
    <property type="match status" value="1"/>
</dbReference>
<dbReference type="InterPro" id="IPR016032">
    <property type="entry name" value="Sig_transdc_resp-reg_C-effctor"/>
</dbReference>
<dbReference type="PROSITE" id="PS51755">
    <property type="entry name" value="OMPR_PHOB"/>
    <property type="match status" value="1"/>
</dbReference>
<dbReference type="GO" id="GO:0000976">
    <property type="term" value="F:transcription cis-regulatory region binding"/>
    <property type="evidence" value="ECO:0007669"/>
    <property type="project" value="TreeGrafter"/>
</dbReference>
<dbReference type="OrthoDB" id="9784252at2"/>
<dbReference type="Pfam" id="PF00486">
    <property type="entry name" value="Trans_reg_C"/>
    <property type="match status" value="1"/>
</dbReference>
<evidence type="ECO:0000259" key="11">
    <source>
        <dbReference type="PROSITE" id="PS50110"/>
    </source>
</evidence>
<dbReference type="GO" id="GO:0000156">
    <property type="term" value="F:phosphorelay response regulator activity"/>
    <property type="evidence" value="ECO:0007669"/>
    <property type="project" value="TreeGrafter"/>
</dbReference>
<dbReference type="InterPro" id="IPR036388">
    <property type="entry name" value="WH-like_DNA-bd_sf"/>
</dbReference>
<evidence type="ECO:0000256" key="8">
    <source>
        <dbReference type="ARBA" id="ARBA00067337"/>
    </source>
</evidence>
<comment type="caution">
    <text evidence="13">The sequence shown here is derived from an EMBL/GenBank/DDBJ whole genome shotgun (WGS) entry which is preliminary data.</text>
</comment>
<keyword evidence="2" id="KW-0963">Cytoplasm</keyword>
<dbReference type="Pfam" id="PF00072">
    <property type="entry name" value="Response_reg"/>
    <property type="match status" value="1"/>
</dbReference>
<dbReference type="Gene3D" id="6.10.250.690">
    <property type="match status" value="1"/>
</dbReference>
<feature type="DNA-binding region" description="OmpR/PhoB-type" evidence="10">
    <location>
        <begin position="134"/>
        <end position="234"/>
    </location>
</feature>
<dbReference type="GO" id="GO:0005829">
    <property type="term" value="C:cytosol"/>
    <property type="evidence" value="ECO:0007669"/>
    <property type="project" value="TreeGrafter"/>
</dbReference>
<proteinExistence type="predicted"/>
<dbReference type="InterPro" id="IPR039420">
    <property type="entry name" value="WalR-like"/>
</dbReference>
<dbReference type="SUPFAM" id="SSF46894">
    <property type="entry name" value="C-terminal effector domain of the bipartite response regulators"/>
    <property type="match status" value="1"/>
</dbReference>
<dbReference type="Gene3D" id="3.40.50.2300">
    <property type="match status" value="1"/>
</dbReference>
<organism evidence="13 14">
    <name type="scientific">Varunaivibrio sulfuroxidans</name>
    <dbReference type="NCBI Taxonomy" id="1773489"/>
    <lineage>
        <taxon>Bacteria</taxon>
        <taxon>Pseudomonadati</taxon>
        <taxon>Pseudomonadota</taxon>
        <taxon>Alphaproteobacteria</taxon>
        <taxon>Rhodospirillales</taxon>
        <taxon>Magnetovibrionaceae</taxon>
        <taxon>Varunaivibrio</taxon>
    </lineage>
</organism>
<evidence type="ECO:0000256" key="2">
    <source>
        <dbReference type="ARBA" id="ARBA00022490"/>
    </source>
</evidence>
<feature type="domain" description="Response regulatory" evidence="11">
    <location>
        <begin position="6"/>
        <end position="119"/>
    </location>
</feature>
<keyword evidence="4" id="KW-0902">Two-component regulatory system</keyword>
<dbReference type="SMART" id="SM00862">
    <property type="entry name" value="Trans_reg_C"/>
    <property type="match status" value="1"/>
</dbReference>
<evidence type="ECO:0000256" key="1">
    <source>
        <dbReference type="ARBA" id="ARBA00004496"/>
    </source>
</evidence>
<dbReference type="CDD" id="cd00383">
    <property type="entry name" value="trans_reg_C"/>
    <property type="match status" value="1"/>
</dbReference>
<evidence type="ECO:0000259" key="12">
    <source>
        <dbReference type="PROSITE" id="PS51755"/>
    </source>
</evidence>
<dbReference type="InterPro" id="IPR001867">
    <property type="entry name" value="OmpR/PhoB-type_DNA-bd"/>
</dbReference>
<dbReference type="SUPFAM" id="SSF52172">
    <property type="entry name" value="CheY-like"/>
    <property type="match status" value="1"/>
</dbReference>
<feature type="modified residue" description="4-aspartylphosphate" evidence="9">
    <location>
        <position position="55"/>
    </location>
</feature>
<evidence type="ECO:0000256" key="7">
    <source>
        <dbReference type="ARBA" id="ARBA00023163"/>
    </source>
</evidence>
<dbReference type="InterPro" id="IPR011006">
    <property type="entry name" value="CheY-like_superfamily"/>
</dbReference>
<keyword evidence="3 9" id="KW-0597">Phosphoprotein</keyword>
<sequence>MEREPHLLLVDDDPEIQRLLKKFLSQYGFRVTVAANGREMRKALDDWNIELVILDIMLPGEDGFALCREMRTHSKLPIIMLTAVSEETDRILGLELGADDYLSKPFNPRELLARVRAILRRVDDGGERTQQIHHETIHFADWTLNLGARELCDRDGVSIHLSSGEYALLVTFLNHAQRTLSREQLVDITRGQNSIPFDRSIDIQVSRLRKKIEPDSKSPKFIKTIRGAGYQFCAKVYFS</sequence>
<dbReference type="EMBL" id="SLZW01000009">
    <property type="protein sequence ID" value="TCS60954.1"/>
    <property type="molecule type" value="Genomic_DNA"/>
</dbReference>
<dbReference type="PANTHER" id="PTHR48111:SF4">
    <property type="entry name" value="DNA-BINDING DUAL TRANSCRIPTIONAL REGULATOR OMPR"/>
    <property type="match status" value="1"/>
</dbReference>
<dbReference type="InterPro" id="IPR001789">
    <property type="entry name" value="Sig_transdc_resp-reg_receiver"/>
</dbReference>
<dbReference type="Proteomes" id="UP000295304">
    <property type="component" value="Unassembled WGS sequence"/>
</dbReference>
<evidence type="ECO:0000256" key="3">
    <source>
        <dbReference type="ARBA" id="ARBA00022553"/>
    </source>
</evidence>
<dbReference type="PROSITE" id="PS50110">
    <property type="entry name" value="RESPONSE_REGULATORY"/>
    <property type="match status" value="1"/>
</dbReference>
<evidence type="ECO:0000313" key="13">
    <source>
        <dbReference type="EMBL" id="TCS60954.1"/>
    </source>
</evidence>
<keyword evidence="5" id="KW-0805">Transcription regulation</keyword>
<keyword evidence="14" id="KW-1185">Reference proteome</keyword>
<evidence type="ECO:0000256" key="9">
    <source>
        <dbReference type="PROSITE-ProRule" id="PRU00169"/>
    </source>
</evidence>
<evidence type="ECO:0000256" key="6">
    <source>
        <dbReference type="ARBA" id="ARBA00023125"/>
    </source>
</evidence>
<dbReference type="RefSeq" id="WP_132939771.1">
    <property type="nucleotide sequence ID" value="NZ_CP119676.1"/>
</dbReference>
<accession>A0A4R3J6J1</accession>
<feature type="domain" description="OmpR/PhoB-type" evidence="12">
    <location>
        <begin position="134"/>
        <end position="234"/>
    </location>
</feature>
<evidence type="ECO:0000256" key="4">
    <source>
        <dbReference type="ARBA" id="ARBA00023012"/>
    </source>
</evidence>
<keyword evidence="6 10" id="KW-0238">DNA-binding</keyword>
<reference evidence="13 14" key="1">
    <citation type="submission" date="2019-03" db="EMBL/GenBank/DDBJ databases">
        <title>Genomic Encyclopedia of Type Strains, Phase IV (KMG-IV): sequencing the most valuable type-strain genomes for metagenomic binning, comparative biology and taxonomic classification.</title>
        <authorList>
            <person name="Goeker M."/>
        </authorList>
    </citation>
    <scope>NUCLEOTIDE SEQUENCE [LARGE SCALE GENOMIC DNA]</scope>
    <source>
        <strain evidence="13 14">DSM 101688</strain>
    </source>
</reference>
<dbReference type="SMART" id="SM00448">
    <property type="entry name" value="REC"/>
    <property type="match status" value="1"/>
</dbReference>
<dbReference type="GO" id="GO:0006355">
    <property type="term" value="P:regulation of DNA-templated transcription"/>
    <property type="evidence" value="ECO:0007669"/>
    <property type="project" value="InterPro"/>
</dbReference>
<dbReference type="FunFam" id="3.40.50.2300:FF:000001">
    <property type="entry name" value="DNA-binding response regulator PhoB"/>
    <property type="match status" value="1"/>
</dbReference>
<name>A0A4R3J6J1_9PROT</name>
<dbReference type="Gene3D" id="1.10.10.10">
    <property type="entry name" value="Winged helix-like DNA-binding domain superfamily/Winged helix DNA-binding domain"/>
    <property type="match status" value="1"/>
</dbReference>
<comment type="subcellular location">
    <subcellularLocation>
        <location evidence="1">Cytoplasm</location>
    </subcellularLocation>
</comment>
<dbReference type="AlphaFoldDB" id="A0A4R3J6J1"/>
<dbReference type="GO" id="GO:0032993">
    <property type="term" value="C:protein-DNA complex"/>
    <property type="evidence" value="ECO:0007669"/>
    <property type="project" value="TreeGrafter"/>
</dbReference>
<dbReference type="FunFam" id="1.10.10.10:FF:000099">
    <property type="entry name" value="Two-component system response regulator TorR"/>
    <property type="match status" value="1"/>
</dbReference>
<evidence type="ECO:0000256" key="10">
    <source>
        <dbReference type="PROSITE-ProRule" id="PRU01091"/>
    </source>
</evidence>
<keyword evidence="7" id="KW-0804">Transcription</keyword>
<protein>
    <recommendedName>
        <fullName evidence="8">Regulatory protein VirG</fullName>
    </recommendedName>
</protein>
<evidence type="ECO:0000256" key="5">
    <source>
        <dbReference type="ARBA" id="ARBA00023015"/>
    </source>
</evidence>
<evidence type="ECO:0000313" key="14">
    <source>
        <dbReference type="Proteomes" id="UP000295304"/>
    </source>
</evidence>
<gene>
    <name evidence="13" type="ORF">EDD55_109115</name>
</gene>